<evidence type="ECO:0000256" key="1">
    <source>
        <dbReference type="SAM" id="MobiDB-lite"/>
    </source>
</evidence>
<dbReference type="EMBL" id="KZ995727">
    <property type="protein sequence ID" value="RKO90096.1"/>
    <property type="molecule type" value="Genomic_DNA"/>
</dbReference>
<protein>
    <submittedName>
        <fullName evidence="2">Uncharacterized protein</fullName>
    </submittedName>
</protein>
<keyword evidence="3" id="KW-1185">Reference proteome</keyword>
<evidence type="ECO:0000313" key="3">
    <source>
        <dbReference type="Proteomes" id="UP000269721"/>
    </source>
</evidence>
<dbReference type="AlphaFoldDB" id="A0A4P9WHS4"/>
<proteinExistence type="predicted"/>
<reference evidence="3" key="1">
    <citation type="journal article" date="2018" name="Nat. Microbiol.">
        <title>Leveraging single-cell genomics to expand the fungal tree of life.</title>
        <authorList>
            <person name="Ahrendt S.R."/>
            <person name="Quandt C.A."/>
            <person name="Ciobanu D."/>
            <person name="Clum A."/>
            <person name="Salamov A."/>
            <person name="Andreopoulos B."/>
            <person name="Cheng J.F."/>
            <person name="Woyke T."/>
            <person name="Pelin A."/>
            <person name="Henrissat B."/>
            <person name="Reynolds N.K."/>
            <person name="Benny G.L."/>
            <person name="Smith M.E."/>
            <person name="James T.Y."/>
            <person name="Grigoriev I.V."/>
        </authorList>
    </citation>
    <scope>NUCLEOTIDE SEQUENCE [LARGE SCALE GENOMIC DNA]</scope>
</reference>
<accession>A0A4P9WHS4</accession>
<dbReference type="Proteomes" id="UP000269721">
    <property type="component" value="Unassembled WGS sequence"/>
</dbReference>
<name>A0A4P9WHS4_9FUNG</name>
<organism evidence="2 3">
    <name type="scientific">Blyttiomyces helicus</name>
    <dbReference type="NCBI Taxonomy" id="388810"/>
    <lineage>
        <taxon>Eukaryota</taxon>
        <taxon>Fungi</taxon>
        <taxon>Fungi incertae sedis</taxon>
        <taxon>Chytridiomycota</taxon>
        <taxon>Chytridiomycota incertae sedis</taxon>
        <taxon>Chytridiomycetes</taxon>
        <taxon>Chytridiomycetes incertae sedis</taxon>
        <taxon>Blyttiomyces</taxon>
    </lineage>
</organism>
<feature type="region of interest" description="Disordered" evidence="1">
    <location>
        <begin position="294"/>
        <end position="319"/>
    </location>
</feature>
<sequence>MSLIPLVREWTDLSGSLHPPHVCAGTRCKCELTTKQLPPGEAPSAGTTTLRIWRRDQVGPRGSKARSTSDDIAKRGWDTIGLRPRRALRAGKLEVVVARLTSLPFEFGLRQREEGWQGAHSFKPSSKSVALYPAIPSQKKEIEKRNPLEVVPRPPPQLMKEMQVVFIQELSLDRSPQGRTLFDLLMSRLSMYHPKGRDDGHLVHLLRGRLEPNTPSASPSFTFLATREEPPHPRCYRFATPFPFTVSDGAERRSLPSHLLSGALRIASAVCELAFWTDIAEPLPTLAKKAVEKIRRPRIPPSSSPSQWTVPRHERLSKS</sequence>
<gene>
    <name evidence="2" type="ORF">BDK51DRAFT_44568</name>
</gene>
<evidence type="ECO:0000313" key="2">
    <source>
        <dbReference type="EMBL" id="RKO90096.1"/>
    </source>
</evidence>